<evidence type="ECO:0000313" key="2">
    <source>
        <dbReference type="Proteomes" id="UP000199111"/>
    </source>
</evidence>
<dbReference type="AlphaFoldDB" id="A0A1I4ED70"/>
<dbReference type="RefSeq" id="WP_218158959.1">
    <property type="nucleotide sequence ID" value="NZ_FOQY01000049.1"/>
</dbReference>
<proteinExistence type="predicted"/>
<accession>A0A1I4ED70</accession>
<dbReference type="EMBL" id="FOQY01000049">
    <property type="protein sequence ID" value="SFL03728.1"/>
    <property type="molecule type" value="Genomic_DNA"/>
</dbReference>
<reference evidence="2" key="1">
    <citation type="submission" date="2016-10" db="EMBL/GenBank/DDBJ databases">
        <authorList>
            <person name="Varghese N."/>
            <person name="Submissions S."/>
        </authorList>
    </citation>
    <scope>NUCLEOTIDE SEQUENCE [LARGE SCALE GENOMIC DNA]</scope>
    <source>
        <strain evidence="2">CGMCC 4.2126</strain>
    </source>
</reference>
<organism evidence="1 2">
    <name type="scientific">Streptosporangium canum</name>
    <dbReference type="NCBI Taxonomy" id="324952"/>
    <lineage>
        <taxon>Bacteria</taxon>
        <taxon>Bacillati</taxon>
        <taxon>Actinomycetota</taxon>
        <taxon>Actinomycetes</taxon>
        <taxon>Streptosporangiales</taxon>
        <taxon>Streptosporangiaceae</taxon>
        <taxon>Streptosporangium</taxon>
    </lineage>
</organism>
<sequence>MRTVLTSKQASPLAAGVRPPAADVNPPEDVAATVVFALGRPVGCEIGELVVCPATETSWP</sequence>
<gene>
    <name evidence="1" type="ORF">SAMN05216275_14919</name>
</gene>
<dbReference type="Proteomes" id="UP000199111">
    <property type="component" value="Unassembled WGS sequence"/>
</dbReference>
<protein>
    <submittedName>
        <fullName evidence="1">Uncharacterized protein</fullName>
    </submittedName>
</protein>
<name>A0A1I4ED70_9ACTN</name>
<keyword evidence="2" id="KW-1185">Reference proteome</keyword>
<dbReference type="GeneID" id="96304282"/>
<evidence type="ECO:0000313" key="1">
    <source>
        <dbReference type="EMBL" id="SFL03728.1"/>
    </source>
</evidence>